<name>A0A5P1FI57_ASPOF</name>
<evidence type="ECO:0000313" key="2">
    <source>
        <dbReference type="Proteomes" id="UP000243459"/>
    </source>
</evidence>
<sequence length="173" mass="19489">MKKVKKSSQTNKEEDAILILAGEHEAVAEGHRVMKRKRADHHEMGTYGIMYNKSSNQNASSLPKLPPLPSFEESNVQSDMRCINVAISDEEQKNEEEEEGRMLVKRRWVDENESLAVDCSEKRTFVPANIEPSFLLLLEDTHALVSYGDMEDFSSLTLDVGSIVVSDSELSED</sequence>
<proteinExistence type="predicted"/>
<accession>A0A5P1FI57</accession>
<dbReference type="Proteomes" id="UP000243459">
    <property type="component" value="Chromosome 2"/>
</dbReference>
<evidence type="ECO:0000313" key="1">
    <source>
        <dbReference type="EMBL" id="ONK77754.1"/>
    </source>
</evidence>
<gene>
    <name evidence="1" type="ORF">A4U43_C02F10190</name>
</gene>
<dbReference type="AlphaFoldDB" id="A0A5P1FI57"/>
<protein>
    <submittedName>
        <fullName evidence="1">Uncharacterized protein</fullName>
    </submittedName>
</protein>
<organism evidence="1 2">
    <name type="scientific">Asparagus officinalis</name>
    <name type="common">Garden asparagus</name>
    <dbReference type="NCBI Taxonomy" id="4686"/>
    <lineage>
        <taxon>Eukaryota</taxon>
        <taxon>Viridiplantae</taxon>
        <taxon>Streptophyta</taxon>
        <taxon>Embryophyta</taxon>
        <taxon>Tracheophyta</taxon>
        <taxon>Spermatophyta</taxon>
        <taxon>Magnoliopsida</taxon>
        <taxon>Liliopsida</taxon>
        <taxon>Asparagales</taxon>
        <taxon>Asparagaceae</taxon>
        <taxon>Asparagoideae</taxon>
        <taxon>Asparagus</taxon>
    </lineage>
</organism>
<dbReference type="Gramene" id="ONK77754">
    <property type="protein sequence ID" value="ONK77754"/>
    <property type="gene ID" value="A4U43_C02F10190"/>
</dbReference>
<keyword evidence="2" id="KW-1185">Reference proteome</keyword>
<dbReference type="EMBL" id="CM007382">
    <property type="protein sequence ID" value="ONK77754.1"/>
    <property type="molecule type" value="Genomic_DNA"/>
</dbReference>
<reference evidence="2" key="1">
    <citation type="journal article" date="2017" name="Nat. Commun.">
        <title>The asparagus genome sheds light on the origin and evolution of a young Y chromosome.</title>
        <authorList>
            <person name="Harkess A."/>
            <person name="Zhou J."/>
            <person name="Xu C."/>
            <person name="Bowers J.E."/>
            <person name="Van der Hulst R."/>
            <person name="Ayyampalayam S."/>
            <person name="Mercati F."/>
            <person name="Riccardi P."/>
            <person name="McKain M.R."/>
            <person name="Kakrana A."/>
            <person name="Tang H."/>
            <person name="Ray J."/>
            <person name="Groenendijk J."/>
            <person name="Arikit S."/>
            <person name="Mathioni S.M."/>
            <person name="Nakano M."/>
            <person name="Shan H."/>
            <person name="Telgmann-Rauber A."/>
            <person name="Kanno A."/>
            <person name="Yue Z."/>
            <person name="Chen H."/>
            <person name="Li W."/>
            <person name="Chen Y."/>
            <person name="Xu X."/>
            <person name="Zhang Y."/>
            <person name="Luo S."/>
            <person name="Chen H."/>
            <person name="Gao J."/>
            <person name="Mao Z."/>
            <person name="Pires J.C."/>
            <person name="Luo M."/>
            <person name="Kudrna D."/>
            <person name="Wing R.A."/>
            <person name="Meyers B.C."/>
            <person name="Yi K."/>
            <person name="Kong H."/>
            <person name="Lavrijsen P."/>
            <person name="Sunseri F."/>
            <person name="Falavigna A."/>
            <person name="Ye Y."/>
            <person name="Leebens-Mack J.H."/>
            <person name="Chen G."/>
        </authorList>
    </citation>
    <scope>NUCLEOTIDE SEQUENCE [LARGE SCALE GENOMIC DNA]</scope>
    <source>
        <strain evidence="2">cv. DH0086</strain>
    </source>
</reference>